<dbReference type="AlphaFoldDB" id="A0A0C3QMA3"/>
<dbReference type="EMBL" id="KN823001">
    <property type="protein sequence ID" value="KIO27934.1"/>
    <property type="molecule type" value="Genomic_DNA"/>
</dbReference>
<accession>A0A0C3QMA3</accession>
<evidence type="ECO:0000313" key="2">
    <source>
        <dbReference type="EMBL" id="KIO27934.1"/>
    </source>
</evidence>
<sequence length="88" mass="10911">MIQREIASLKRCKLPKCPTKERITRFRPSTDNSKIVFEAERTRRFKAYIQVPGKRRNEEQERKREHRQREHESKERWRVCMAKNRNNK</sequence>
<protein>
    <submittedName>
        <fullName evidence="2">Uncharacterized protein</fullName>
    </submittedName>
</protein>
<feature type="region of interest" description="Disordered" evidence="1">
    <location>
        <begin position="51"/>
        <end position="88"/>
    </location>
</feature>
<evidence type="ECO:0000313" key="3">
    <source>
        <dbReference type="Proteomes" id="UP000054248"/>
    </source>
</evidence>
<organism evidence="2 3">
    <name type="scientific">Tulasnella calospora MUT 4182</name>
    <dbReference type="NCBI Taxonomy" id="1051891"/>
    <lineage>
        <taxon>Eukaryota</taxon>
        <taxon>Fungi</taxon>
        <taxon>Dikarya</taxon>
        <taxon>Basidiomycota</taxon>
        <taxon>Agaricomycotina</taxon>
        <taxon>Agaricomycetes</taxon>
        <taxon>Cantharellales</taxon>
        <taxon>Tulasnellaceae</taxon>
        <taxon>Tulasnella</taxon>
    </lineage>
</organism>
<evidence type="ECO:0000256" key="1">
    <source>
        <dbReference type="SAM" id="MobiDB-lite"/>
    </source>
</evidence>
<name>A0A0C3QMA3_9AGAM</name>
<dbReference type="Proteomes" id="UP000054248">
    <property type="component" value="Unassembled WGS sequence"/>
</dbReference>
<reference evidence="2 3" key="1">
    <citation type="submission" date="2014-04" db="EMBL/GenBank/DDBJ databases">
        <authorList>
            <consortium name="DOE Joint Genome Institute"/>
            <person name="Kuo A."/>
            <person name="Girlanda M."/>
            <person name="Perotto S."/>
            <person name="Kohler A."/>
            <person name="Nagy L.G."/>
            <person name="Floudas D."/>
            <person name="Copeland A."/>
            <person name="Barry K.W."/>
            <person name="Cichocki N."/>
            <person name="Veneault-Fourrey C."/>
            <person name="LaButti K."/>
            <person name="Lindquist E.A."/>
            <person name="Lipzen A."/>
            <person name="Lundell T."/>
            <person name="Morin E."/>
            <person name="Murat C."/>
            <person name="Sun H."/>
            <person name="Tunlid A."/>
            <person name="Henrissat B."/>
            <person name="Grigoriev I.V."/>
            <person name="Hibbett D.S."/>
            <person name="Martin F."/>
            <person name="Nordberg H.P."/>
            <person name="Cantor M.N."/>
            <person name="Hua S.X."/>
        </authorList>
    </citation>
    <scope>NUCLEOTIDE SEQUENCE [LARGE SCALE GENOMIC DNA]</scope>
    <source>
        <strain evidence="2 3">MUT 4182</strain>
    </source>
</reference>
<gene>
    <name evidence="2" type="ORF">M407DRAFT_187481</name>
</gene>
<feature type="compositionally biased region" description="Basic and acidic residues" evidence="1">
    <location>
        <begin position="55"/>
        <end position="78"/>
    </location>
</feature>
<proteinExistence type="predicted"/>
<reference evidence="3" key="2">
    <citation type="submission" date="2015-01" db="EMBL/GenBank/DDBJ databases">
        <title>Evolutionary Origins and Diversification of the Mycorrhizal Mutualists.</title>
        <authorList>
            <consortium name="DOE Joint Genome Institute"/>
            <consortium name="Mycorrhizal Genomics Consortium"/>
            <person name="Kohler A."/>
            <person name="Kuo A."/>
            <person name="Nagy L.G."/>
            <person name="Floudas D."/>
            <person name="Copeland A."/>
            <person name="Barry K.W."/>
            <person name="Cichocki N."/>
            <person name="Veneault-Fourrey C."/>
            <person name="LaButti K."/>
            <person name="Lindquist E.A."/>
            <person name="Lipzen A."/>
            <person name="Lundell T."/>
            <person name="Morin E."/>
            <person name="Murat C."/>
            <person name="Riley R."/>
            <person name="Ohm R."/>
            <person name="Sun H."/>
            <person name="Tunlid A."/>
            <person name="Henrissat B."/>
            <person name="Grigoriev I.V."/>
            <person name="Hibbett D.S."/>
            <person name="Martin F."/>
        </authorList>
    </citation>
    <scope>NUCLEOTIDE SEQUENCE [LARGE SCALE GENOMIC DNA]</scope>
    <source>
        <strain evidence="3">MUT 4182</strain>
    </source>
</reference>
<keyword evidence="3" id="KW-1185">Reference proteome</keyword>
<dbReference type="HOGENOM" id="CLU_2470739_0_0_1"/>